<dbReference type="Proteomes" id="UP000664771">
    <property type="component" value="Unassembled WGS sequence"/>
</dbReference>
<evidence type="ECO:0000259" key="1">
    <source>
        <dbReference type="Pfam" id="PF12680"/>
    </source>
</evidence>
<dbReference type="InterPro" id="IPR032710">
    <property type="entry name" value="NTF2-like_dom_sf"/>
</dbReference>
<gene>
    <name evidence="2" type="ORF">J2D73_17540</name>
</gene>
<dbReference type="PANTHER" id="PTHR41252">
    <property type="entry name" value="BLR2505 PROTEIN"/>
    <property type="match status" value="1"/>
</dbReference>
<dbReference type="RefSeq" id="WP_207883462.1">
    <property type="nucleotide sequence ID" value="NZ_JAFVMF010000025.1"/>
</dbReference>
<keyword evidence="3" id="KW-1185">Reference proteome</keyword>
<comment type="caution">
    <text evidence="2">The sequence shown here is derived from an EMBL/GenBank/DDBJ whole genome shotgun (WGS) entry which is preliminary data.</text>
</comment>
<dbReference type="Pfam" id="PF12680">
    <property type="entry name" value="SnoaL_2"/>
    <property type="match status" value="1"/>
</dbReference>
<organism evidence="2 3">
    <name type="scientific">Acetobacter sacchari</name>
    <dbReference type="NCBI Taxonomy" id="2661687"/>
    <lineage>
        <taxon>Bacteria</taxon>
        <taxon>Pseudomonadati</taxon>
        <taxon>Pseudomonadota</taxon>
        <taxon>Alphaproteobacteria</taxon>
        <taxon>Acetobacterales</taxon>
        <taxon>Acetobacteraceae</taxon>
        <taxon>Acetobacter</taxon>
    </lineage>
</organism>
<accession>A0ABS3M095</accession>
<proteinExistence type="predicted"/>
<evidence type="ECO:0000313" key="2">
    <source>
        <dbReference type="EMBL" id="MBO1361592.1"/>
    </source>
</evidence>
<dbReference type="SUPFAM" id="SSF54427">
    <property type="entry name" value="NTF2-like"/>
    <property type="match status" value="1"/>
</dbReference>
<protein>
    <submittedName>
        <fullName evidence="2">Nuclear transport factor 2 family protein</fullName>
    </submittedName>
</protein>
<feature type="domain" description="SnoaL-like" evidence="1">
    <location>
        <begin position="18"/>
        <end position="107"/>
    </location>
</feature>
<sequence>MSTEPTDIVRLWYATGDASLLADDIVWTVLDTFPEGGRHVGRRAVTERFFPAVKSHFTEYAALPETFVVCGENVATSGFYQVRTKRGQAGTVAFAHFWTVRNGQIVALHQVADTARLQDLLRSEEAGS</sequence>
<name>A0ABS3M095_9PROT</name>
<dbReference type="Gene3D" id="3.10.450.50">
    <property type="match status" value="1"/>
</dbReference>
<dbReference type="PANTHER" id="PTHR41252:SF1">
    <property type="entry name" value="BLR2505 PROTEIN"/>
    <property type="match status" value="1"/>
</dbReference>
<dbReference type="InterPro" id="IPR037401">
    <property type="entry name" value="SnoaL-like"/>
</dbReference>
<dbReference type="EMBL" id="JAFVMF010000025">
    <property type="protein sequence ID" value="MBO1361592.1"/>
    <property type="molecule type" value="Genomic_DNA"/>
</dbReference>
<evidence type="ECO:0000313" key="3">
    <source>
        <dbReference type="Proteomes" id="UP000664771"/>
    </source>
</evidence>
<reference evidence="2 3" key="1">
    <citation type="submission" date="2021-03" db="EMBL/GenBank/DDBJ databases">
        <title>The complete genome sequence of Acetobacter sacchari TBRC 11175.</title>
        <authorList>
            <person name="Charoenyingcharoen P."/>
            <person name="Yukphan P."/>
        </authorList>
    </citation>
    <scope>NUCLEOTIDE SEQUENCE [LARGE SCALE GENOMIC DNA]</scope>
    <source>
        <strain evidence="2 3">TBRC 11175</strain>
    </source>
</reference>